<evidence type="ECO:0000313" key="2">
    <source>
        <dbReference type="EMBL" id="CAG8359018.1"/>
    </source>
</evidence>
<sequence length="366" mass="41263">MTPGNFGRRYQESNSTCVHCFDRNMLSQYPPRPRLTRLDSKHRSRSSASSISSASMASPSIHPFDLREESHLQDLELMMQWCTATYKTMARNPASETIWQTTIPTLSLRHPPLRQGLLALSALHLASTTVSARRWQYLETARAHQSHALAALSTTPLEQESDPNVTFALCCLMIAFAFGYCVIDEDGELDSLEEFLEVLQLTRWLVSIIIPILDRIATGDLNPLIKPEDPRPTMPDMSRLVVLALRRQNALEAVQDAAHDESLYEAAIEHLSNALERLMKGGEPKVFAFCWCFRIPAGFLDLLDARQPFALVVLAHYAVVLHHLRDSWWMGDWGMRILSRIGDSVPPEWKALIGWPVDATGCFISP</sequence>
<dbReference type="EMBL" id="CAJVPG010000133">
    <property type="protein sequence ID" value="CAG8359018.1"/>
    <property type="molecule type" value="Genomic_DNA"/>
</dbReference>
<dbReference type="Pfam" id="PF11951">
    <property type="entry name" value="Fungal_trans_2"/>
    <property type="match status" value="1"/>
</dbReference>
<name>A0A9W4ITH5_9EURO</name>
<feature type="region of interest" description="Disordered" evidence="1">
    <location>
        <begin position="31"/>
        <end position="59"/>
    </location>
</feature>
<evidence type="ECO:0000256" key="1">
    <source>
        <dbReference type="SAM" id="MobiDB-lite"/>
    </source>
</evidence>
<comment type="caution">
    <text evidence="2">The sequence shown here is derived from an EMBL/GenBank/DDBJ whole genome shotgun (WGS) entry which is preliminary data.</text>
</comment>
<keyword evidence="3" id="KW-1185">Reference proteome</keyword>
<evidence type="ECO:0000313" key="3">
    <source>
        <dbReference type="Proteomes" id="UP001152649"/>
    </source>
</evidence>
<gene>
    <name evidence="2" type="ORF">PSALAMII_LOCUS3594</name>
</gene>
<reference evidence="2" key="1">
    <citation type="submission" date="2021-07" db="EMBL/GenBank/DDBJ databases">
        <authorList>
            <person name="Branca A.L. A."/>
        </authorList>
    </citation>
    <scope>NUCLEOTIDE SEQUENCE</scope>
</reference>
<accession>A0A9W4ITH5</accession>
<dbReference type="GO" id="GO:0001228">
    <property type="term" value="F:DNA-binding transcription activator activity, RNA polymerase II-specific"/>
    <property type="evidence" value="ECO:0007669"/>
    <property type="project" value="TreeGrafter"/>
</dbReference>
<dbReference type="Proteomes" id="UP001152649">
    <property type="component" value="Unassembled WGS sequence"/>
</dbReference>
<feature type="compositionally biased region" description="Low complexity" evidence="1">
    <location>
        <begin position="46"/>
        <end position="59"/>
    </location>
</feature>
<dbReference type="AlphaFoldDB" id="A0A9W4ITH5"/>
<dbReference type="InterPro" id="IPR053157">
    <property type="entry name" value="Sterol_Uptake_Regulator"/>
</dbReference>
<protein>
    <submittedName>
        <fullName evidence="2">Uncharacterized protein</fullName>
    </submittedName>
</protein>
<organism evidence="2 3">
    <name type="scientific">Penicillium salamii</name>
    <dbReference type="NCBI Taxonomy" id="1612424"/>
    <lineage>
        <taxon>Eukaryota</taxon>
        <taxon>Fungi</taxon>
        <taxon>Dikarya</taxon>
        <taxon>Ascomycota</taxon>
        <taxon>Pezizomycotina</taxon>
        <taxon>Eurotiomycetes</taxon>
        <taxon>Eurotiomycetidae</taxon>
        <taxon>Eurotiales</taxon>
        <taxon>Aspergillaceae</taxon>
        <taxon>Penicillium</taxon>
    </lineage>
</organism>
<dbReference type="PANTHER" id="PTHR47784:SF5">
    <property type="entry name" value="STEROL UPTAKE CONTROL PROTEIN 2"/>
    <property type="match status" value="1"/>
</dbReference>
<dbReference type="OrthoDB" id="405906at2759"/>
<dbReference type="PANTHER" id="PTHR47784">
    <property type="entry name" value="STEROL UPTAKE CONTROL PROTEIN 2"/>
    <property type="match status" value="1"/>
</dbReference>
<proteinExistence type="predicted"/>
<dbReference type="InterPro" id="IPR021858">
    <property type="entry name" value="Fun_TF"/>
</dbReference>